<feature type="signal peptide" evidence="2">
    <location>
        <begin position="1"/>
        <end position="19"/>
    </location>
</feature>
<dbReference type="Gene3D" id="1.25.40.10">
    <property type="entry name" value="Tetratricopeptide repeat domain"/>
    <property type="match status" value="2"/>
</dbReference>
<keyword evidence="2" id="KW-0732">Signal</keyword>
<dbReference type="EMBL" id="LVWA01000010">
    <property type="protein sequence ID" value="OKL39072.1"/>
    <property type="molecule type" value="Genomic_DNA"/>
</dbReference>
<dbReference type="RefSeq" id="WP_073853858.1">
    <property type="nucleotide sequence ID" value="NZ_LVWA01000010.1"/>
</dbReference>
<feature type="compositionally biased region" description="Basic and acidic residues" evidence="1">
    <location>
        <begin position="774"/>
        <end position="786"/>
    </location>
</feature>
<dbReference type="STRING" id="1797110.A3841_03745"/>
<reference evidence="3 4" key="1">
    <citation type="submission" date="2016-03" db="EMBL/GenBank/DDBJ databases">
        <title>Genome sequence of Pontibacter sp. nov., of the family cytophagaceae, isolated from marine sediment of the Yellow Sea, China.</title>
        <authorList>
            <person name="Zhang G."/>
            <person name="Zhang R."/>
        </authorList>
    </citation>
    <scope>NUCLEOTIDE SEQUENCE [LARGE SCALE GENOMIC DNA]</scope>
    <source>
        <strain evidence="3 4">S10-8</strain>
    </source>
</reference>
<evidence type="ECO:0000313" key="3">
    <source>
        <dbReference type="EMBL" id="OKL39072.1"/>
    </source>
</evidence>
<feature type="chain" id="PRO_5013338848" evidence="2">
    <location>
        <begin position="20"/>
        <end position="793"/>
    </location>
</feature>
<organism evidence="3 4">
    <name type="scientific">Pontibacter flavimaris</name>
    <dbReference type="NCBI Taxonomy" id="1797110"/>
    <lineage>
        <taxon>Bacteria</taxon>
        <taxon>Pseudomonadati</taxon>
        <taxon>Bacteroidota</taxon>
        <taxon>Cytophagia</taxon>
        <taxon>Cytophagales</taxon>
        <taxon>Hymenobacteraceae</taxon>
        <taxon>Pontibacter</taxon>
    </lineage>
</organism>
<keyword evidence="4" id="KW-1185">Reference proteome</keyword>
<evidence type="ECO:0000256" key="2">
    <source>
        <dbReference type="SAM" id="SignalP"/>
    </source>
</evidence>
<name>A0A1Q5PAB4_9BACT</name>
<dbReference type="OrthoDB" id="843617at2"/>
<proteinExistence type="predicted"/>
<comment type="caution">
    <text evidence="3">The sequence shown here is derived from an EMBL/GenBank/DDBJ whole genome shotgun (WGS) entry which is preliminary data.</text>
</comment>
<gene>
    <name evidence="3" type="ORF">A3841_03745</name>
</gene>
<dbReference type="SUPFAM" id="SSF48452">
    <property type="entry name" value="TPR-like"/>
    <property type="match status" value="1"/>
</dbReference>
<dbReference type="InterPro" id="IPR011990">
    <property type="entry name" value="TPR-like_helical_dom_sf"/>
</dbReference>
<dbReference type="AlphaFoldDB" id="A0A1Q5PAB4"/>
<protein>
    <submittedName>
        <fullName evidence="3">Uncharacterized protein</fullName>
    </submittedName>
</protein>
<evidence type="ECO:0000256" key="1">
    <source>
        <dbReference type="SAM" id="MobiDB-lite"/>
    </source>
</evidence>
<dbReference type="Proteomes" id="UP000186551">
    <property type="component" value="Unassembled WGS sequence"/>
</dbReference>
<evidence type="ECO:0000313" key="4">
    <source>
        <dbReference type="Proteomes" id="UP000186551"/>
    </source>
</evidence>
<feature type="region of interest" description="Disordered" evidence="1">
    <location>
        <begin position="774"/>
        <end position="793"/>
    </location>
</feature>
<sequence>MKKALLLFAVALASLAAEAQNKLLFEEKTAEAYLLKYGTSSGDSQAQLNSIINILKENQVTTRSGRPPRTPEFTLRFEQQAQVTDAGEKLQLKVQAGKVQVSGSTDYKGFDLGEALLPEKYKIKVQLLNAKNEVVQVYDRTITLKPNGVALLQEQLPDTAANQNYKLRVVEEQVEYTSADVQQLREQLSLVRAYFAADARVLQALKEVALVLPDDIDRLPLHERKLHELEKQHELLKKENYTEKLNLKQQDPQRLKYKMEQLGQVLGERRKAVNYTLATIHEHFYNRGVSLLQNGNGSVAQTYFAKSVEANPNFAPAHVQLARIDLHNGYIREATNRTRDVLTRMRVDPQTEQMALALAHDIYAAHITEGNRFTTRGEYSYALEAYAEARNLCSTIGGLRCSMQALNDGEARAASGLYRSMVDNGRRLLARNDLQEAERVAQEALVFQREYEYVLHNATEAGDLLTQVKFQYYLGFIDDGKRYLAQQNHRAALGQFEEALTLEQAYTFRPVQELRQLSQRAAKPVLLAMLGEGYEQAMQNRLSNARQTASEATAMQERFALAQDVEVAGKYKLLRERIFTQECINTQATYDKHFQNAQALVREKKFITADQAYEAAINAADGMSECGIASFTAKDGRAAIAAAANYQRKLEEAGQLIGRNKYSEAILKYEEARVYYVAQQVNKYGLDHISLFNFAKEHPNQPFTAAVVGFYANQGEEQASIQLLSLLLEKGYRKGKTKKVQQQLGQQLALKDVQQGQLQDAKVQSVKYSQNNRDLKQLKKSYEKERKRLAKQG</sequence>
<accession>A0A1Q5PAB4</accession>